<accession>A0A811Y5Y4</accession>
<dbReference type="Pfam" id="PF05049">
    <property type="entry name" value="IIGP"/>
    <property type="match status" value="2"/>
</dbReference>
<dbReference type="PANTHER" id="PTHR32341">
    <property type="entry name" value="INTERFERON-INDUCIBLE GTPASE"/>
    <property type="match status" value="1"/>
</dbReference>
<dbReference type="GO" id="GO:0003924">
    <property type="term" value="F:GTPase activity"/>
    <property type="evidence" value="ECO:0007669"/>
    <property type="project" value="TreeGrafter"/>
</dbReference>
<dbReference type="AlphaFoldDB" id="A0A811Y5Y4"/>
<dbReference type="Proteomes" id="UP000645828">
    <property type="component" value="Unassembled WGS sequence"/>
</dbReference>
<dbReference type="GO" id="GO:0035458">
    <property type="term" value="P:cellular response to interferon-beta"/>
    <property type="evidence" value="ECO:0007669"/>
    <property type="project" value="TreeGrafter"/>
</dbReference>
<reference evidence="1" key="1">
    <citation type="submission" date="2020-12" db="EMBL/GenBank/DDBJ databases">
        <authorList>
            <consortium name="Molecular Ecology Group"/>
        </authorList>
    </citation>
    <scope>NUCLEOTIDE SEQUENCE</scope>
    <source>
        <strain evidence="1">TBG_1078</strain>
    </source>
</reference>
<dbReference type="GO" id="GO:0005789">
    <property type="term" value="C:endoplasmic reticulum membrane"/>
    <property type="evidence" value="ECO:0007669"/>
    <property type="project" value="TreeGrafter"/>
</dbReference>
<name>A0A811Y5Y4_NYCPR</name>
<sequence>MTIPPSSLLEVVSVVRGSLETSSSAQVSIAVTEDSGNSVLSFINTLWGIWYEEETSALTEVVRTTQIHTCYSSHFPSVTFITAATRSLKNYLEEMSLSQYDLFIIIAWEGVLHHLDQAGQGPQHKCPLGRTARAEYPKNILETHQKQWVCEHIIFLVSSLDPLLHDFPELKDTLHKDLSNKIIKDKATSLQKRIASQCFQDTLGIQDEGDLECFLEFDIKEMKTILRDPFLQ</sequence>
<dbReference type="EMBL" id="CAJHUB010000653">
    <property type="protein sequence ID" value="CAD7669651.1"/>
    <property type="molecule type" value="Genomic_DNA"/>
</dbReference>
<evidence type="ECO:0000313" key="2">
    <source>
        <dbReference type="Proteomes" id="UP000645828"/>
    </source>
</evidence>
<protein>
    <submittedName>
        <fullName evidence="1">(raccoon dog) hypothetical protein</fullName>
    </submittedName>
</protein>
<dbReference type="GO" id="GO:0045087">
    <property type="term" value="P:innate immune response"/>
    <property type="evidence" value="ECO:0007669"/>
    <property type="project" value="TreeGrafter"/>
</dbReference>
<dbReference type="InterPro" id="IPR051515">
    <property type="entry name" value="IRG"/>
</dbReference>
<comment type="caution">
    <text evidence="1">The sequence shown here is derived from an EMBL/GenBank/DDBJ whole genome shotgun (WGS) entry which is preliminary data.</text>
</comment>
<proteinExistence type="predicted"/>
<evidence type="ECO:0000313" key="1">
    <source>
        <dbReference type="EMBL" id="CAD7669651.1"/>
    </source>
</evidence>
<dbReference type="PANTHER" id="PTHR32341:SF9">
    <property type="entry name" value="IMMUNITY-RELATED GTPASE FAMILY M PROTEIN"/>
    <property type="match status" value="1"/>
</dbReference>
<dbReference type="GO" id="GO:0005525">
    <property type="term" value="F:GTP binding"/>
    <property type="evidence" value="ECO:0007669"/>
    <property type="project" value="InterPro"/>
</dbReference>
<organism evidence="1 2">
    <name type="scientific">Nyctereutes procyonoides</name>
    <name type="common">Raccoon dog</name>
    <name type="synonym">Canis procyonoides</name>
    <dbReference type="NCBI Taxonomy" id="34880"/>
    <lineage>
        <taxon>Eukaryota</taxon>
        <taxon>Metazoa</taxon>
        <taxon>Chordata</taxon>
        <taxon>Craniata</taxon>
        <taxon>Vertebrata</taxon>
        <taxon>Euteleostomi</taxon>
        <taxon>Mammalia</taxon>
        <taxon>Eutheria</taxon>
        <taxon>Laurasiatheria</taxon>
        <taxon>Carnivora</taxon>
        <taxon>Caniformia</taxon>
        <taxon>Canidae</taxon>
        <taxon>Nyctereutes</taxon>
    </lineage>
</organism>
<gene>
    <name evidence="1" type="ORF">NYPRO_LOCUS2445</name>
</gene>
<dbReference type="InterPro" id="IPR007743">
    <property type="entry name" value="Immunity-related_GTPase-like"/>
</dbReference>
<keyword evidence="2" id="KW-1185">Reference proteome</keyword>
<dbReference type="GO" id="GO:0000045">
    <property type="term" value="P:autophagosome assembly"/>
    <property type="evidence" value="ECO:0007669"/>
    <property type="project" value="TreeGrafter"/>
</dbReference>